<keyword evidence="4" id="KW-0732">Signal</keyword>
<sequence length="481" mass="52743">MTRRSLTPLFCTASRFAAALLLGIISSTGSLAIAAERPNIVLLLADDLGWTGLGCYGSDFYETPNLDALAQRGVKFTNAYAACTVCSPTRASIMTGQYPARLHLTDFIAGQFRPHAKLLIPDWTKRLGSEHITIAEVLKNAGYRTGHIGKWHLNGRGAEADGTMPTDQGFDVSFERPPGSKGYLLKQPSTGESQSSYLTDLLTDQACEFIDESKSDPFFLYFAYNVPHTPIDGRRDLVKQFNDKLDTKAKHNNPSYAAMVASLDQSAGRIVAQLDKNGLTENTVIVFYSDNGGLTQRNGQATGFTDNTPLRRGKGSAYEGGVRVPAVVHWPGVTSPSTVCDTPIITMDLFPTFQEMAGVQPDSQAVSDGTSLVTLLRTPATNIDRDMFWHYPHYHAGGDSPYSAIRSGEFRLIEFHEDNRIELYNLPADISERHDLAASLPEKAQQLQTKLHQWQKSVGAQFPTANPKYSSARETEVAGQK</sequence>
<evidence type="ECO:0000256" key="5">
    <source>
        <dbReference type="ARBA" id="ARBA00022801"/>
    </source>
</evidence>
<dbReference type="PANTHER" id="PTHR42693">
    <property type="entry name" value="ARYLSULFATASE FAMILY MEMBER"/>
    <property type="match status" value="1"/>
</dbReference>
<organism evidence="9 10">
    <name type="scientific">Rubripirellula reticaptiva</name>
    <dbReference type="NCBI Taxonomy" id="2528013"/>
    <lineage>
        <taxon>Bacteria</taxon>
        <taxon>Pseudomonadati</taxon>
        <taxon>Planctomycetota</taxon>
        <taxon>Planctomycetia</taxon>
        <taxon>Pirellulales</taxon>
        <taxon>Pirellulaceae</taxon>
        <taxon>Rubripirellula</taxon>
    </lineage>
</organism>
<evidence type="ECO:0000313" key="9">
    <source>
        <dbReference type="EMBL" id="TWU55908.1"/>
    </source>
</evidence>
<reference evidence="9 10" key="1">
    <citation type="submission" date="2019-02" db="EMBL/GenBank/DDBJ databases">
        <title>Deep-cultivation of Planctomycetes and their phenomic and genomic characterization uncovers novel biology.</title>
        <authorList>
            <person name="Wiegand S."/>
            <person name="Jogler M."/>
            <person name="Boedeker C."/>
            <person name="Pinto D."/>
            <person name="Vollmers J."/>
            <person name="Rivas-Marin E."/>
            <person name="Kohn T."/>
            <person name="Peeters S.H."/>
            <person name="Heuer A."/>
            <person name="Rast P."/>
            <person name="Oberbeckmann S."/>
            <person name="Bunk B."/>
            <person name="Jeske O."/>
            <person name="Meyerdierks A."/>
            <person name="Storesund J.E."/>
            <person name="Kallscheuer N."/>
            <person name="Luecker S."/>
            <person name="Lage O.M."/>
            <person name="Pohl T."/>
            <person name="Merkel B.J."/>
            <person name="Hornburger P."/>
            <person name="Mueller R.-W."/>
            <person name="Bruemmer F."/>
            <person name="Labrenz M."/>
            <person name="Spormann A.M."/>
            <person name="Op Den Camp H."/>
            <person name="Overmann J."/>
            <person name="Amann R."/>
            <person name="Jetten M.S.M."/>
            <person name="Mascher T."/>
            <person name="Medema M.H."/>
            <person name="Devos D.P."/>
            <person name="Kaster A.-K."/>
            <person name="Ovreas L."/>
            <person name="Rohde M."/>
            <person name="Galperin M.Y."/>
            <person name="Jogler C."/>
        </authorList>
    </citation>
    <scope>NUCLEOTIDE SEQUENCE [LARGE SCALE GENOMIC DNA]</scope>
    <source>
        <strain evidence="9 10">Poly59</strain>
    </source>
</reference>
<gene>
    <name evidence="9" type="primary">atsA_40</name>
    <name evidence="9" type="ORF">Poly59_22110</name>
</gene>
<dbReference type="InterPro" id="IPR017850">
    <property type="entry name" value="Alkaline_phosphatase_core_sf"/>
</dbReference>
<dbReference type="InterPro" id="IPR000917">
    <property type="entry name" value="Sulfatase_N"/>
</dbReference>
<evidence type="ECO:0000256" key="3">
    <source>
        <dbReference type="ARBA" id="ARBA00022723"/>
    </source>
</evidence>
<keyword evidence="3" id="KW-0479">Metal-binding</keyword>
<dbReference type="RefSeq" id="WP_186776157.1">
    <property type="nucleotide sequence ID" value="NZ_SJPX01000002.1"/>
</dbReference>
<protein>
    <submittedName>
        <fullName evidence="9">Arylsulfatase</fullName>
        <ecNumber evidence="9">3.1.6.1</ecNumber>
    </submittedName>
</protein>
<dbReference type="Gene3D" id="3.40.720.10">
    <property type="entry name" value="Alkaline Phosphatase, subunit A"/>
    <property type="match status" value="1"/>
</dbReference>
<comment type="cofactor">
    <cofactor evidence="1">
        <name>Ca(2+)</name>
        <dbReference type="ChEBI" id="CHEBI:29108"/>
    </cofactor>
</comment>
<comment type="similarity">
    <text evidence="2">Belongs to the sulfatase family.</text>
</comment>
<dbReference type="EC" id="3.1.6.1" evidence="9"/>
<evidence type="ECO:0000256" key="1">
    <source>
        <dbReference type="ARBA" id="ARBA00001913"/>
    </source>
</evidence>
<dbReference type="SUPFAM" id="SSF53649">
    <property type="entry name" value="Alkaline phosphatase-like"/>
    <property type="match status" value="1"/>
</dbReference>
<dbReference type="CDD" id="cd16144">
    <property type="entry name" value="ARS_like"/>
    <property type="match status" value="1"/>
</dbReference>
<feature type="domain" description="Sulfatase N-terminal" evidence="8">
    <location>
        <begin position="38"/>
        <end position="359"/>
    </location>
</feature>
<dbReference type="InterPro" id="IPR024607">
    <property type="entry name" value="Sulfatase_CS"/>
</dbReference>
<evidence type="ECO:0000313" key="10">
    <source>
        <dbReference type="Proteomes" id="UP000317977"/>
    </source>
</evidence>
<name>A0A5C6F3K1_9BACT</name>
<accession>A0A5C6F3K1</accession>
<keyword evidence="6" id="KW-0106">Calcium</keyword>
<dbReference type="Gene3D" id="3.30.1120.10">
    <property type="match status" value="1"/>
</dbReference>
<evidence type="ECO:0000256" key="2">
    <source>
        <dbReference type="ARBA" id="ARBA00008779"/>
    </source>
</evidence>
<feature type="region of interest" description="Disordered" evidence="7">
    <location>
        <begin position="462"/>
        <end position="481"/>
    </location>
</feature>
<dbReference type="PROSITE" id="PS00149">
    <property type="entry name" value="SULFATASE_2"/>
    <property type="match status" value="1"/>
</dbReference>
<dbReference type="EMBL" id="SJPX01000002">
    <property type="protein sequence ID" value="TWU55908.1"/>
    <property type="molecule type" value="Genomic_DNA"/>
</dbReference>
<evidence type="ECO:0000259" key="8">
    <source>
        <dbReference type="Pfam" id="PF00884"/>
    </source>
</evidence>
<dbReference type="GO" id="GO:0004065">
    <property type="term" value="F:arylsulfatase activity"/>
    <property type="evidence" value="ECO:0007669"/>
    <property type="project" value="UniProtKB-EC"/>
</dbReference>
<dbReference type="InterPro" id="IPR050738">
    <property type="entry name" value="Sulfatase"/>
</dbReference>
<dbReference type="GO" id="GO:0046872">
    <property type="term" value="F:metal ion binding"/>
    <property type="evidence" value="ECO:0007669"/>
    <property type="project" value="UniProtKB-KW"/>
</dbReference>
<dbReference type="PANTHER" id="PTHR42693:SF42">
    <property type="entry name" value="ARYLSULFATASE G"/>
    <property type="match status" value="1"/>
</dbReference>
<dbReference type="Pfam" id="PF00884">
    <property type="entry name" value="Sulfatase"/>
    <property type="match status" value="1"/>
</dbReference>
<evidence type="ECO:0000256" key="7">
    <source>
        <dbReference type="SAM" id="MobiDB-lite"/>
    </source>
</evidence>
<evidence type="ECO:0000256" key="6">
    <source>
        <dbReference type="ARBA" id="ARBA00022837"/>
    </source>
</evidence>
<comment type="caution">
    <text evidence="9">The sequence shown here is derived from an EMBL/GenBank/DDBJ whole genome shotgun (WGS) entry which is preliminary data.</text>
</comment>
<evidence type="ECO:0000256" key="4">
    <source>
        <dbReference type="ARBA" id="ARBA00022729"/>
    </source>
</evidence>
<feature type="compositionally biased region" description="Basic and acidic residues" evidence="7">
    <location>
        <begin position="471"/>
        <end position="481"/>
    </location>
</feature>
<keyword evidence="10" id="KW-1185">Reference proteome</keyword>
<keyword evidence="5 9" id="KW-0378">Hydrolase</keyword>
<proteinExistence type="inferred from homology"/>
<dbReference type="Proteomes" id="UP000317977">
    <property type="component" value="Unassembled WGS sequence"/>
</dbReference>
<dbReference type="AlphaFoldDB" id="A0A5C6F3K1"/>